<sequence>MKKFLIISNLFTLSLWLYTSYKYSNLASIQGKNCDWFCYNYSNKPIEEIPYQAMNTVMDNYRDRWGNKFEKKDTRWVWFPLEKLKHFIYLVEKTSCKECLAETKTTLGVRFYFIEYPDKAQLTRMDTPSQNYFNPLSSVYYRKHNLLLVPTFQKGKNTHVDFDIKSTQGMCVYMPMSEVMANYRKEKSLEKATFSMFSAAPGDASNPFAMNRGGMGPPPYNDGDELMQSTDNY</sequence>
<reference evidence="2 3" key="1">
    <citation type="submission" date="2020-08" db="EMBL/GenBank/DDBJ databases">
        <title>Genomic Encyclopedia of Type Strains, Phase IV (KMG-IV): sequencing the most valuable type-strain genomes for metagenomic binning, comparative biology and taxonomic classification.</title>
        <authorList>
            <person name="Goeker M."/>
        </authorList>
    </citation>
    <scope>NUCLEOTIDE SEQUENCE [LARGE SCALE GENOMIC DNA]</scope>
    <source>
        <strain evidence="2 3">DSM 17976</strain>
    </source>
</reference>
<name>A0A7W5ZNN0_9BACT</name>
<dbReference type="AlphaFoldDB" id="A0A7W5ZNN0"/>
<evidence type="ECO:0000256" key="1">
    <source>
        <dbReference type="SAM" id="MobiDB-lite"/>
    </source>
</evidence>
<feature type="region of interest" description="Disordered" evidence="1">
    <location>
        <begin position="210"/>
        <end position="233"/>
    </location>
</feature>
<dbReference type="EMBL" id="JACIBY010000009">
    <property type="protein sequence ID" value="MBB3840201.1"/>
    <property type="molecule type" value="Genomic_DNA"/>
</dbReference>
<keyword evidence="3" id="KW-1185">Reference proteome</keyword>
<evidence type="ECO:0000313" key="2">
    <source>
        <dbReference type="EMBL" id="MBB3840201.1"/>
    </source>
</evidence>
<proteinExistence type="predicted"/>
<dbReference type="Proteomes" id="UP000541352">
    <property type="component" value="Unassembled WGS sequence"/>
</dbReference>
<gene>
    <name evidence="2" type="ORF">FHS57_004214</name>
</gene>
<dbReference type="RefSeq" id="WP_183977026.1">
    <property type="nucleotide sequence ID" value="NZ_JACIBY010000009.1"/>
</dbReference>
<protein>
    <submittedName>
        <fullName evidence="2">Uncharacterized protein</fullName>
    </submittedName>
</protein>
<accession>A0A7W5ZNN0</accession>
<evidence type="ECO:0000313" key="3">
    <source>
        <dbReference type="Proteomes" id="UP000541352"/>
    </source>
</evidence>
<comment type="caution">
    <text evidence="2">The sequence shown here is derived from an EMBL/GenBank/DDBJ whole genome shotgun (WGS) entry which is preliminary data.</text>
</comment>
<organism evidence="2 3">
    <name type="scientific">Runella defluvii</name>
    <dbReference type="NCBI Taxonomy" id="370973"/>
    <lineage>
        <taxon>Bacteria</taxon>
        <taxon>Pseudomonadati</taxon>
        <taxon>Bacteroidota</taxon>
        <taxon>Cytophagia</taxon>
        <taxon>Cytophagales</taxon>
        <taxon>Spirosomataceae</taxon>
        <taxon>Runella</taxon>
    </lineage>
</organism>